<evidence type="ECO:0000313" key="2">
    <source>
        <dbReference type="Proteomes" id="UP000800200"/>
    </source>
</evidence>
<proteinExistence type="predicted"/>
<protein>
    <submittedName>
        <fullName evidence="1">Uncharacterized protein</fullName>
    </submittedName>
</protein>
<accession>A0A6A6EHA0</accession>
<organism evidence="1 2">
    <name type="scientific">Zopfia rhizophila CBS 207.26</name>
    <dbReference type="NCBI Taxonomy" id="1314779"/>
    <lineage>
        <taxon>Eukaryota</taxon>
        <taxon>Fungi</taxon>
        <taxon>Dikarya</taxon>
        <taxon>Ascomycota</taxon>
        <taxon>Pezizomycotina</taxon>
        <taxon>Dothideomycetes</taxon>
        <taxon>Dothideomycetes incertae sedis</taxon>
        <taxon>Zopfiaceae</taxon>
        <taxon>Zopfia</taxon>
    </lineage>
</organism>
<gene>
    <name evidence="1" type="ORF">K469DRAFT_50910</name>
</gene>
<dbReference type="Proteomes" id="UP000800200">
    <property type="component" value="Unassembled WGS sequence"/>
</dbReference>
<dbReference type="AlphaFoldDB" id="A0A6A6EHA0"/>
<name>A0A6A6EHA0_9PEZI</name>
<dbReference type="OrthoDB" id="5413908at2759"/>
<evidence type="ECO:0000313" key="1">
    <source>
        <dbReference type="EMBL" id="KAF2189959.1"/>
    </source>
</evidence>
<reference evidence="1" key="1">
    <citation type="journal article" date="2020" name="Stud. Mycol.">
        <title>101 Dothideomycetes genomes: a test case for predicting lifestyles and emergence of pathogens.</title>
        <authorList>
            <person name="Haridas S."/>
            <person name="Albert R."/>
            <person name="Binder M."/>
            <person name="Bloem J."/>
            <person name="Labutti K."/>
            <person name="Salamov A."/>
            <person name="Andreopoulos B."/>
            <person name="Baker S."/>
            <person name="Barry K."/>
            <person name="Bills G."/>
            <person name="Bluhm B."/>
            <person name="Cannon C."/>
            <person name="Castanera R."/>
            <person name="Culley D."/>
            <person name="Daum C."/>
            <person name="Ezra D."/>
            <person name="Gonzalez J."/>
            <person name="Henrissat B."/>
            <person name="Kuo A."/>
            <person name="Liang C."/>
            <person name="Lipzen A."/>
            <person name="Lutzoni F."/>
            <person name="Magnuson J."/>
            <person name="Mondo S."/>
            <person name="Nolan M."/>
            <person name="Ohm R."/>
            <person name="Pangilinan J."/>
            <person name="Park H.-J."/>
            <person name="Ramirez L."/>
            <person name="Alfaro M."/>
            <person name="Sun H."/>
            <person name="Tritt A."/>
            <person name="Yoshinaga Y."/>
            <person name="Zwiers L.-H."/>
            <person name="Turgeon B."/>
            <person name="Goodwin S."/>
            <person name="Spatafora J."/>
            <person name="Crous P."/>
            <person name="Grigoriev I."/>
        </authorList>
    </citation>
    <scope>NUCLEOTIDE SEQUENCE</scope>
    <source>
        <strain evidence="1">CBS 207.26</strain>
    </source>
</reference>
<dbReference type="EMBL" id="ML994620">
    <property type="protein sequence ID" value="KAF2189959.1"/>
    <property type="molecule type" value="Genomic_DNA"/>
</dbReference>
<keyword evidence="2" id="KW-1185">Reference proteome</keyword>
<sequence>MTPPLDEEEENEESRLLEAQARKALENEGCPPCYPPNLDIPLRNPPEKYQAIIWYWQSFPGTDDVVLCAQLSNWRKFRTSQGRDRGRYRSKPFSKFVDEVRERRRRHEVGGDVRLLLDPEQQGQLENWMEFQNYRLSHMTAKIRSELNESWR</sequence>